<evidence type="ECO:0000256" key="1">
    <source>
        <dbReference type="ARBA" id="ARBA00022553"/>
    </source>
</evidence>
<proteinExistence type="predicted"/>
<dbReference type="PANTHER" id="PTHR44591">
    <property type="entry name" value="STRESS RESPONSE REGULATOR PROTEIN 1"/>
    <property type="match status" value="1"/>
</dbReference>
<organism evidence="4 5">
    <name type="scientific">Hyella patelloides LEGE 07179</name>
    <dbReference type="NCBI Taxonomy" id="945734"/>
    <lineage>
        <taxon>Bacteria</taxon>
        <taxon>Bacillati</taxon>
        <taxon>Cyanobacteriota</taxon>
        <taxon>Cyanophyceae</taxon>
        <taxon>Pleurocapsales</taxon>
        <taxon>Hyellaceae</taxon>
        <taxon>Hyella</taxon>
    </lineage>
</organism>
<name>A0A563VTY1_9CYAN</name>
<gene>
    <name evidence="4" type="ORF">H1P_2920008</name>
</gene>
<dbReference type="RefSeq" id="WP_144873689.1">
    <property type="nucleotide sequence ID" value="NZ_LR214034.1"/>
</dbReference>
<dbReference type="InterPro" id="IPR001789">
    <property type="entry name" value="Sig_transdc_resp-reg_receiver"/>
</dbReference>
<dbReference type="InterPro" id="IPR050595">
    <property type="entry name" value="Bact_response_regulator"/>
</dbReference>
<reference evidence="4 5" key="1">
    <citation type="submission" date="2019-01" db="EMBL/GenBank/DDBJ databases">
        <authorList>
            <person name="Brito A."/>
        </authorList>
    </citation>
    <scope>NUCLEOTIDE SEQUENCE [LARGE SCALE GENOMIC DNA]</scope>
    <source>
        <strain evidence="4">1</strain>
    </source>
</reference>
<dbReference type="Proteomes" id="UP000320055">
    <property type="component" value="Unassembled WGS sequence"/>
</dbReference>
<dbReference type="PANTHER" id="PTHR44591:SF3">
    <property type="entry name" value="RESPONSE REGULATORY DOMAIN-CONTAINING PROTEIN"/>
    <property type="match status" value="1"/>
</dbReference>
<dbReference type="Gene3D" id="3.40.50.2300">
    <property type="match status" value="1"/>
</dbReference>
<evidence type="ECO:0000313" key="4">
    <source>
        <dbReference type="EMBL" id="VEP14863.1"/>
    </source>
</evidence>
<dbReference type="InterPro" id="IPR011006">
    <property type="entry name" value="CheY-like_superfamily"/>
</dbReference>
<dbReference type="PROSITE" id="PS50110">
    <property type="entry name" value="RESPONSE_REGULATORY"/>
    <property type="match status" value="1"/>
</dbReference>
<protein>
    <recommendedName>
        <fullName evidence="3">Response regulatory domain-containing protein</fullName>
    </recommendedName>
</protein>
<dbReference type="Pfam" id="PF00072">
    <property type="entry name" value="Response_reg"/>
    <property type="match status" value="1"/>
</dbReference>
<dbReference type="EMBL" id="CAACVJ010000215">
    <property type="protein sequence ID" value="VEP14863.1"/>
    <property type="molecule type" value="Genomic_DNA"/>
</dbReference>
<evidence type="ECO:0000256" key="2">
    <source>
        <dbReference type="PROSITE-ProRule" id="PRU00169"/>
    </source>
</evidence>
<keyword evidence="1 2" id="KW-0597">Phosphoprotein</keyword>
<sequence>MSDKTVLVIDDNPDFNILVKFVLEHDTNWNILTASDGEEGVAQAQLQQPNLILLDVIMPNLNGLDVYRLLKTHPTTCFIPIVFVTAMPEIAKIIKLQIAEDIEIVIKPFDIMTLADRVIDICDRCIISGDFRIPAIAEMFQEMSIKDLLDEAVRETPRKSGTTP</sequence>
<dbReference type="GO" id="GO:0000160">
    <property type="term" value="P:phosphorelay signal transduction system"/>
    <property type="evidence" value="ECO:0007669"/>
    <property type="project" value="InterPro"/>
</dbReference>
<dbReference type="SUPFAM" id="SSF52172">
    <property type="entry name" value="CheY-like"/>
    <property type="match status" value="1"/>
</dbReference>
<accession>A0A563VTY1</accession>
<evidence type="ECO:0000259" key="3">
    <source>
        <dbReference type="PROSITE" id="PS50110"/>
    </source>
</evidence>
<feature type="modified residue" description="4-aspartylphosphate" evidence="2">
    <location>
        <position position="55"/>
    </location>
</feature>
<dbReference type="AlphaFoldDB" id="A0A563VTY1"/>
<feature type="domain" description="Response regulatory" evidence="3">
    <location>
        <begin position="5"/>
        <end position="122"/>
    </location>
</feature>
<dbReference type="SMART" id="SM00448">
    <property type="entry name" value="REC"/>
    <property type="match status" value="1"/>
</dbReference>
<dbReference type="OrthoDB" id="9797769at2"/>
<evidence type="ECO:0000313" key="5">
    <source>
        <dbReference type="Proteomes" id="UP000320055"/>
    </source>
</evidence>
<keyword evidence="5" id="KW-1185">Reference proteome</keyword>